<dbReference type="CDD" id="cd16013">
    <property type="entry name" value="AcpA"/>
    <property type="match status" value="1"/>
</dbReference>
<keyword evidence="3" id="KW-0378">Hydrolase</keyword>
<feature type="region of interest" description="Disordered" evidence="5">
    <location>
        <begin position="383"/>
        <end position="409"/>
    </location>
</feature>
<evidence type="ECO:0000313" key="6">
    <source>
        <dbReference type="EMBL" id="RAQ95113.1"/>
    </source>
</evidence>
<evidence type="ECO:0000313" key="7">
    <source>
        <dbReference type="Proteomes" id="UP000248706"/>
    </source>
</evidence>
<dbReference type="OrthoDB" id="980947at2"/>
<sequence>MNFSQQFLRRQSRRRALKRLGAFTLGLSAGAGLGTGALTAIGRAAASAPAPAPAENPLKHILILCQENRSFDTYFGYYERAGRFAVPANYSQPGGAGKPVVKPYHFSSYTNHDIPHSWQALHAEWNGGKMDGFVTTDGLEALGYYTRSDLPYYYALADAFTLCGNYFCYQLGPTLPNRLALWSGTCGGITNNRPGPGSLDWPTIADLLDQHGVSWQSYNLNSHSRQRIGSPNGFNGLAYFKRWIKDARLYGSEDDYYQALADGTLPQVVFLITSSEVSEHPPSNVRTGEKKVAEIINALIASRYWSQAAFILTYDENGGYFDHIAPPQLDAYGLGMRVPTLIISPWVKRGYVAGQLYEHSSVLKFIERTFGLPALASLNHQFDDETPASNNDAAAGRSAGPPAPPRDGLVQIGDLYEVFDFSQDPHYYPPLPPAP</sequence>
<dbReference type="InterPro" id="IPR006311">
    <property type="entry name" value="TAT_signal"/>
</dbReference>
<dbReference type="SUPFAM" id="SSF53649">
    <property type="entry name" value="Alkaline phosphatase-like"/>
    <property type="match status" value="1"/>
</dbReference>
<comment type="catalytic activity">
    <reaction evidence="4">
        <text>a 1,2-diacyl-sn-glycero-3-phosphocholine + H2O = phosphocholine + a 1,2-diacyl-sn-glycerol + H(+)</text>
        <dbReference type="Rhea" id="RHEA:10604"/>
        <dbReference type="ChEBI" id="CHEBI:15377"/>
        <dbReference type="ChEBI" id="CHEBI:15378"/>
        <dbReference type="ChEBI" id="CHEBI:17815"/>
        <dbReference type="ChEBI" id="CHEBI:57643"/>
        <dbReference type="ChEBI" id="CHEBI:295975"/>
        <dbReference type="EC" id="3.1.4.3"/>
    </reaction>
    <physiologicalReaction direction="left-to-right" evidence="4">
        <dbReference type="Rhea" id="RHEA:10605"/>
    </physiologicalReaction>
</comment>
<dbReference type="Proteomes" id="UP000248706">
    <property type="component" value="Unassembled WGS sequence"/>
</dbReference>
<dbReference type="RefSeq" id="WP_112427570.1">
    <property type="nucleotide sequence ID" value="NZ_MCIF01000002.1"/>
</dbReference>
<comment type="similarity">
    <text evidence="1">Belongs to the bacterial phospholipase C family.</text>
</comment>
<accession>A0A328VHJ2</accession>
<dbReference type="PANTHER" id="PTHR31956">
    <property type="entry name" value="NON-SPECIFIC PHOSPHOLIPASE C4-RELATED"/>
    <property type="match status" value="1"/>
</dbReference>
<dbReference type="Gene3D" id="3.40.720.10">
    <property type="entry name" value="Alkaline Phosphatase, subunit A"/>
    <property type="match status" value="2"/>
</dbReference>
<evidence type="ECO:0000256" key="4">
    <source>
        <dbReference type="ARBA" id="ARBA00048421"/>
    </source>
</evidence>
<name>A0A328VHJ2_9CHLR</name>
<organism evidence="6 7">
    <name type="scientific">Thermogemmatispora tikiterensis</name>
    <dbReference type="NCBI Taxonomy" id="1825093"/>
    <lineage>
        <taxon>Bacteria</taxon>
        <taxon>Bacillati</taxon>
        <taxon>Chloroflexota</taxon>
        <taxon>Ktedonobacteria</taxon>
        <taxon>Thermogemmatisporales</taxon>
        <taxon>Thermogemmatisporaceae</taxon>
        <taxon>Thermogemmatispora</taxon>
    </lineage>
</organism>
<evidence type="ECO:0000256" key="3">
    <source>
        <dbReference type="ARBA" id="ARBA00022801"/>
    </source>
</evidence>
<reference evidence="6 7" key="1">
    <citation type="submission" date="2016-08" db="EMBL/GenBank/DDBJ databases">
        <title>Analysis of Carbohydrate Active Enzymes in Thermogemmatispora T81 Reveals Carbohydrate Degradation Ability.</title>
        <authorList>
            <person name="Tomazini A."/>
            <person name="Lal S."/>
            <person name="Stott M."/>
            <person name="Henrissat B."/>
            <person name="Polikarpov I."/>
            <person name="Sparling R."/>
            <person name="Levin D.B."/>
        </authorList>
    </citation>
    <scope>NUCLEOTIDE SEQUENCE [LARGE SCALE GENOMIC DNA]</scope>
    <source>
        <strain evidence="6 7">T81</strain>
    </source>
</reference>
<dbReference type="GO" id="GO:0034480">
    <property type="term" value="F:phosphatidylcholine phospholipase C activity"/>
    <property type="evidence" value="ECO:0007669"/>
    <property type="project" value="UniProtKB-EC"/>
</dbReference>
<dbReference type="Pfam" id="PF04185">
    <property type="entry name" value="Phosphoesterase"/>
    <property type="match status" value="1"/>
</dbReference>
<dbReference type="PROSITE" id="PS51318">
    <property type="entry name" value="TAT"/>
    <property type="match status" value="1"/>
</dbReference>
<evidence type="ECO:0000256" key="5">
    <source>
        <dbReference type="SAM" id="MobiDB-lite"/>
    </source>
</evidence>
<keyword evidence="7" id="KW-1185">Reference proteome</keyword>
<proteinExistence type="inferred from homology"/>
<evidence type="ECO:0000256" key="1">
    <source>
        <dbReference type="ARBA" id="ARBA00009717"/>
    </source>
</evidence>
<gene>
    <name evidence="6" type="ORF">A4R35_06165</name>
</gene>
<dbReference type="InterPro" id="IPR017850">
    <property type="entry name" value="Alkaline_phosphatase_core_sf"/>
</dbReference>
<evidence type="ECO:0000256" key="2">
    <source>
        <dbReference type="ARBA" id="ARBA00012018"/>
    </source>
</evidence>
<dbReference type="InterPro" id="IPR007312">
    <property type="entry name" value="Phosphoesterase"/>
</dbReference>
<dbReference type="AlphaFoldDB" id="A0A328VHJ2"/>
<comment type="caution">
    <text evidence="6">The sequence shown here is derived from an EMBL/GenBank/DDBJ whole genome shotgun (WGS) entry which is preliminary data.</text>
</comment>
<dbReference type="EC" id="3.1.4.3" evidence="2"/>
<dbReference type="EMBL" id="MCIF01000002">
    <property type="protein sequence ID" value="RAQ95113.1"/>
    <property type="molecule type" value="Genomic_DNA"/>
</dbReference>
<dbReference type="PANTHER" id="PTHR31956:SF1">
    <property type="entry name" value="NON-SPECIFIC PHOSPHOLIPASE C1"/>
    <property type="match status" value="1"/>
</dbReference>
<protein>
    <recommendedName>
        <fullName evidence="2">phospholipase C</fullName>
        <ecNumber evidence="2">3.1.4.3</ecNumber>
    </recommendedName>
</protein>